<dbReference type="InterPro" id="IPR003961">
    <property type="entry name" value="FN3_dom"/>
</dbReference>
<evidence type="ECO:0000256" key="1">
    <source>
        <dbReference type="ARBA" id="ARBA00004141"/>
    </source>
</evidence>
<feature type="transmembrane region" description="Helical" evidence="11">
    <location>
        <begin position="1293"/>
        <end position="1314"/>
    </location>
</feature>
<feature type="signal peptide" evidence="12">
    <location>
        <begin position="1"/>
        <end position="17"/>
    </location>
</feature>
<evidence type="ECO:0000259" key="16">
    <source>
        <dbReference type="PROSITE" id="PS50261"/>
    </source>
</evidence>
<dbReference type="Gene3D" id="1.20.1070.10">
    <property type="entry name" value="Rhodopsin 7-helix transmembrane proteins"/>
    <property type="match status" value="1"/>
</dbReference>
<dbReference type="InterPro" id="IPR057244">
    <property type="entry name" value="GAIN_B"/>
</dbReference>
<accession>A0A1X7VU54</accession>
<evidence type="ECO:0000256" key="11">
    <source>
        <dbReference type="SAM" id="Phobius"/>
    </source>
</evidence>
<comment type="subcellular location">
    <subcellularLocation>
        <location evidence="2">Cell membrane</location>
    </subcellularLocation>
    <subcellularLocation>
        <location evidence="1">Membrane</location>
        <topology evidence="1">Multi-pass membrane protein</topology>
    </subcellularLocation>
</comment>
<evidence type="ECO:0000256" key="2">
    <source>
        <dbReference type="ARBA" id="ARBA00004236"/>
    </source>
</evidence>
<dbReference type="SMART" id="SM00303">
    <property type="entry name" value="GPS"/>
    <property type="match status" value="1"/>
</dbReference>
<evidence type="ECO:0000259" key="18">
    <source>
        <dbReference type="PROSITE" id="PS50835"/>
    </source>
</evidence>
<feature type="transmembrane region" description="Helical" evidence="11">
    <location>
        <begin position="1326"/>
        <end position="1348"/>
    </location>
</feature>
<feature type="domain" description="EGF-like" evidence="13">
    <location>
        <begin position="467"/>
        <end position="502"/>
    </location>
</feature>
<dbReference type="InterPro" id="IPR017981">
    <property type="entry name" value="GPCR_2-like_7TM"/>
</dbReference>
<dbReference type="SUPFAM" id="SSF81321">
    <property type="entry name" value="Family A G protein-coupled receptor-like"/>
    <property type="match status" value="1"/>
</dbReference>
<evidence type="ECO:0000256" key="9">
    <source>
        <dbReference type="PROSITE-ProRule" id="PRU00076"/>
    </source>
</evidence>
<keyword evidence="4" id="KW-1003">Cell membrane</keyword>
<evidence type="ECO:0000256" key="7">
    <source>
        <dbReference type="ARBA" id="ARBA00023136"/>
    </source>
</evidence>
<keyword evidence="5 11" id="KW-0812">Transmembrane</keyword>
<keyword evidence="9" id="KW-0245">EGF-like domain</keyword>
<feature type="transmembrane region" description="Helical" evidence="11">
    <location>
        <begin position="1197"/>
        <end position="1217"/>
    </location>
</feature>
<keyword evidence="8 9" id="KW-1015">Disulfide bond</keyword>
<dbReference type="InterPro" id="IPR000832">
    <property type="entry name" value="GPCR_2_secretin-like"/>
</dbReference>
<sequence length="1486" mass="163485">MSLIVMIFLLLLTKVTSHCSSPSGIYLMYRGECYLNGSYFHDVAIRTHYLMCVATGSTLNGGQWVRAIDGNPVICHSNSDTDPFRCDSLASPNASLSLYLPNGQALLPEREGFYKCCLPTGCLDPNTNVITANIFRWAQIAGIKFELLSDMTMLPQQYALHAIKIGRMNHTFLLAATWYYETGDTSSNLTSVCNEQEYNCTVGSGVLLHTINGTYDYSVTITWNGENNNRGILNQANSNGDHVFRFYLQFGISHENVVRNRYYTVTVPASTPSNLSVTSGTASTISLSWNALGSIDADGYVVNVTIGTSIIQTVQIEGGNSNKTTLKGLASGTIYSITIRAYQQLLGPASSAILGQTLPVVGVAVVKKSGQSISFNCTANGIPTPTIVWMKDGQLIVPNKKRSISVQLSAGFHSNNSSNISQVTSNLTISDLTGSDNGSYFCRADNNANIGTVLNTSYQLAVIESPLTNFCLSSPCVNGDCQSLSDAYYCLCSETHTGKNCQEKVTIKIKPKITEPPQTTTGELYSPVNLTCKATGSPFPLILWYKDKKLFVNRNSNPSILVFAELTLNDRGIYHCEASNIIDGRKMSANSSSVVLNITNVVQYKAEMHLSTNSYVGTNDSMENTKQLMIQSNNYLSGSNISDTSLFYIKIQLNPDELSLGTNNDSLLVVVTLVTQKGQGDKILLNGVRHVLNFIQQFALPTFVTTVERFDGCPSNFTIIPSHSGNPNLTITIVWPETNIGVLAVVDCPCGTNGTSGGGKLQATRYCGGDFTNGAVWDAPDVMRCNFSDLARTLCHLKDLPVEERINELEALTSDSSALGPTEVAASISALVSATGELEGNITLTTTFLDTVDNILVVNQEVLQKSQESSNTSSRILDAIENVVGDINITNSSEPVVIARNHFAVLVQQIDLKELNESSQVFSVNIGDFATQNISWDDLSFGSNSVSPPTGSIQLPSNLLSSLSNNLSDDSKIAYAVFVTDSLFLRRKINYWTVGSIIISANVVGIGPVKGLKSPVNLTFQLNPDINGSFPQCSFWKQSLDNGYGDWSNDGCNTSVDPKYVTCHCDHLTNFAVLLDVSLNNEPTERTELTLFLDSISYVGIMVSIVCLIITIISYLLSKKLRSSDHGQLLLNLCFALLGLYLSFIVALHSKNINIFCAFSGAVLQYFFLVTFIVMAAEAIHLYIKLVIVLGRKIENYVLKATVVSWIAPVFVVLFCFSPDYKSYISDPPNFCRAFRAPFYIGMVVPFVIIYLFNCIIFVVIMVSLLHKTHSLKLNDAKMKKDKDSKSFLKQQLIRAITLSILFGLGWGLGLLVTEDIYTSETLRDLIASVFVILTGFHGLFLLITYCLRSEEARHVWKNILFCGKDKEFSKLSLSNLNKTWKKSPNTTKISYNLATSLKKDQAEEGSQMRSYEYTKKNETGKKEVHKDEGNFDLNNPNDGQATLRFYAKKYNDNEAQFDILNDESSESEVEMDEKNCEKYHQNKHC</sequence>
<dbReference type="InterPro" id="IPR017452">
    <property type="entry name" value="GPCR_Rhodpsn_7TM"/>
</dbReference>
<evidence type="ECO:0000256" key="4">
    <source>
        <dbReference type="ARBA" id="ARBA00022475"/>
    </source>
</evidence>
<feature type="disulfide bond" evidence="9">
    <location>
        <begin position="471"/>
        <end position="481"/>
    </location>
</feature>
<feature type="compositionally biased region" description="Basic and acidic residues" evidence="10">
    <location>
        <begin position="1473"/>
        <end position="1486"/>
    </location>
</feature>
<organism evidence="20">
    <name type="scientific">Amphimedon queenslandica</name>
    <name type="common">Sponge</name>
    <dbReference type="NCBI Taxonomy" id="400682"/>
    <lineage>
        <taxon>Eukaryota</taxon>
        <taxon>Metazoa</taxon>
        <taxon>Porifera</taxon>
        <taxon>Demospongiae</taxon>
        <taxon>Heteroscleromorpha</taxon>
        <taxon>Haplosclerida</taxon>
        <taxon>Niphatidae</taxon>
        <taxon>Amphimedon</taxon>
    </lineage>
</organism>
<feature type="domain" description="G-protein coupled receptors family 2 profile 2" evidence="16">
    <location>
        <begin position="1093"/>
        <end position="1350"/>
    </location>
</feature>
<dbReference type="InterPro" id="IPR000742">
    <property type="entry name" value="EGF"/>
</dbReference>
<keyword evidence="6 11" id="KW-1133">Transmembrane helix</keyword>
<dbReference type="Gene3D" id="2.60.40.10">
    <property type="entry name" value="Immunoglobulins"/>
    <property type="match status" value="3"/>
</dbReference>
<feature type="domain" description="G-protein coupled receptors family 2 profile 1" evidence="15">
    <location>
        <begin position="713"/>
        <end position="789"/>
    </location>
</feature>
<dbReference type="GO" id="GO:0007166">
    <property type="term" value="P:cell surface receptor signaling pathway"/>
    <property type="evidence" value="ECO:0007669"/>
    <property type="project" value="InterPro"/>
</dbReference>
<dbReference type="InterPro" id="IPR003599">
    <property type="entry name" value="Ig_sub"/>
</dbReference>
<dbReference type="InParanoid" id="A0A1X7VU54"/>
<dbReference type="Gene3D" id="2.60.220.50">
    <property type="match status" value="1"/>
</dbReference>
<evidence type="ECO:0000259" key="15">
    <source>
        <dbReference type="PROSITE" id="PS50227"/>
    </source>
</evidence>
<dbReference type="InterPro" id="IPR000203">
    <property type="entry name" value="GPS"/>
</dbReference>
<dbReference type="GO" id="GO:0005886">
    <property type="term" value="C:plasma membrane"/>
    <property type="evidence" value="ECO:0007669"/>
    <property type="project" value="UniProtKB-SubCell"/>
</dbReference>
<evidence type="ECO:0000256" key="10">
    <source>
        <dbReference type="SAM" id="MobiDB-lite"/>
    </source>
</evidence>
<feature type="transmembrane region" description="Helical" evidence="11">
    <location>
        <begin position="1237"/>
        <end position="1266"/>
    </location>
</feature>
<dbReference type="PROSITE" id="PS50261">
    <property type="entry name" value="G_PROTEIN_RECEP_F2_4"/>
    <property type="match status" value="1"/>
</dbReference>
<dbReference type="EnsemblMetazoa" id="Aqu2.1.43876_001">
    <property type="protein sequence ID" value="Aqu2.1.43876_001"/>
    <property type="gene ID" value="Aqu2.1.43876"/>
</dbReference>
<feature type="domain" description="G-protein coupled receptors family 1 profile" evidence="17">
    <location>
        <begin position="1069"/>
        <end position="1346"/>
    </location>
</feature>
<dbReference type="InterPro" id="IPR046338">
    <property type="entry name" value="GAIN_dom_sf"/>
</dbReference>
<protein>
    <submittedName>
        <fullName evidence="20">Uncharacterized protein</fullName>
    </submittedName>
</protein>
<evidence type="ECO:0000256" key="6">
    <source>
        <dbReference type="ARBA" id="ARBA00022989"/>
    </source>
</evidence>
<feature type="disulfide bond" evidence="9">
    <location>
        <begin position="492"/>
        <end position="501"/>
    </location>
</feature>
<dbReference type="PANTHER" id="PTHR45692">
    <property type="entry name" value="G_PROTEIN_RECEP_F2_4 DOMAIN-CONTAINING PROTEIN"/>
    <property type="match status" value="1"/>
</dbReference>
<evidence type="ECO:0000259" key="17">
    <source>
        <dbReference type="PROSITE" id="PS50262"/>
    </source>
</evidence>
<dbReference type="PANTHER" id="PTHR45692:SF1">
    <property type="entry name" value="G-PROTEIN COUPLED RECEPTORS FAMILY 2 PROFILE 2 DOMAIN-CONTAINING PROTEIN"/>
    <property type="match status" value="1"/>
</dbReference>
<dbReference type="SUPFAM" id="SSF48726">
    <property type="entry name" value="Immunoglobulin"/>
    <property type="match status" value="2"/>
</dbReference>
<feature type="chain" id="PRO_5012824152" evidence="12">
    <location>
        <begin position="18"/>
        <end position="1486"/>
    </location>
</feature>
<feature type="transmembrane region" description="Helical" evidence="11">
    <location>
        <begin position="1129"/>
        <end position="1147"/>
    </location>
</feature>
<dbReference type="Pfam" id="PF00002">
    <property type="entry name" value="7tm_2"/>
    <property type="match status" value="1"/>
</dbReference>
<dbReference type="CDD" id="cd00063">
    <property type="entry name" value="FN3"/>
    <property type="match status" value="1"/>
</dbReference>
<dbReference type="CDD" id="cd00054">
    <property type="entry name" value="EGF_CA"/>
    <property type="match status" value="1"/>
</dbReference>
<dbReference type="InterPro" id="IPR036179">
    <property type="entry name" value="Ig-like_dom_sf"/>
</dbReference>
<dbReference type="InterPro" id="IPR007110">
    <property type="entry name" value="Ig-like_dom"/>
</dbReference>
<dbReference type="SMART" id="SM00060">
    <property type="entry name" value="FN3"/>
    <property type="match status" value="1"/>
</dbReference>
<evidence type="ECO:0000256" key="12">
    <source>
        <dbReference type="SAM" id="SignalP"/>
    </source>
</evidence>
<evidence type="ECO:0000259" key="13">
    <source>
        <dbReference type="PROSITE" id="PS50026"/>
    </source>
</evidence>
<dbReference type="SUPFAM" id="SSF49265">
    <property type="entry name" value="Fibronectin type III"/>
    <property type="match status" value="1"/>
</dbReference>
<dbReference type="InterPro" id="IPR013783">
    <property type="entry name" value="Ig-like_fold"/>
</dbReference>
<feature type="compositionally biased region" description="Acidic residues" evidence="10">
    <location>
        <begin position="1462"/>
        <end position="1472"/>
    </location>
</feature>
<dbReference type="PROSITE" id="PS50026">
    <property type="entry name" value="EGF_3"/>
    <property type="match status" value="1"/>
</dbReference>
<dbReference type="SUPFAM" id="SSF57196">
    <property type="entry name" value="EGF/Laminin"/>
    <property type="match status" value="1"/>
</dbReference>
<feature type="domain" description="Ig-like" evidence="18">
    <location>
        <begin position="359"/>
        <end position="459"/>
    </location>
</feature>
<dbReference type="Pfam" id="PF00041">
    <property type="entry name" value="fn3"/>
    <property type="match status" value="1"/>
</dbReference>
<evidence type="ECO:0000256" key="8">
    <source>
        <dbReference type="ARBA" id="ARBA00023157"/>
    </source>
</evidence>
<evidence type="ECO:0000256" key="5">
    <source>
        <dbReference type="ARBA" id="ARBA00022692"/>
    </source>
</evidence>
<dbReference type="PROSITE" id="PS50262">
    <property type="entry name" value="G_PROTEIN_RECEP_F1_2"/>
    <property type="match status" value="1"/>
</dbReference>
<feature type="transmembrane region" description="Helical" evidence="11">
    <location>
        <begin position="1153"/>
        <end position="1176"/>
    </location>
</feature>
<dbReference type="OrthoDB" id="6134459at2759"/>
<dbReference type="InterPro" id="IPR036116">
    <property type="entry name" value="FN3_sf"/>
</dbReference>
<dbReference type="PROSITE" id="PS50853">
    <property type="entry name" value="FN3"/>
    <property type="match status" value="1"/>
</dbReference>
<evidence type="ECO:0000313" key="20">
    <source>
        <dbReference type="EnsemblMetazoa" id="Aqu2.1.43876_001"/>
    </source>
</evidence>
<keyword evidence="12" id="KW-0732">Signal</keyword>
<keyword evidence="7 11" id="KW-0472">Membrane</keyword>
<dbReference type="CDD" id="cd00096">
    <property type="entry name" value="Ig"/>
    <property type="match status" value="2"/>
</dbReference>
<dbReference type="Gene3D" id="2.10.25.10">
    <property type="entry name" value="Laminin"/>
    <property type="match status" value="1"/>
</dbReference>
<feature type="domain" description="GAIN-B" evidence="14">
    <location>
        <begin position="930"/>
        <end position="1081"/>
    </location>
</feature>
<dbReference type="eggNOG" id="KOG4193">
    <property type="taxonomic scope" value="Eukaryota"/>
</dbReference>
<dbReference type="InterPro" id="IPR003598">
    <property type="entry name" value="Ig_sub2"/>
</dbReference>
<dbReference type="InterPro" id="IPR001879">
    <property type="entry name" value="GPCR_2_extracellular_dom"/>
</dbReference>
<evidence type="ECO:0000259" key="19">
    <source>
        <dbReference type="PROSITE" id="PS50853"/>
    </source>
</evidence>
<feature type="transmembrane region" description="Helical" evidence="11">
    <location>
        <begin position="1096"/>
        <end position="1117"/>
    </location>
</feature>
<evidence type="ECO:0000259" key="14">
    <source>
        <dbReference type="PROSITE" id="PS50221"/>
    </source>
</evidence>
<feature type="domain" description="Fibronectin type-III" evidence="19">
    <location>
        <begin position="271"/>
        <end position="360"/>
    </location>
</feature>
<proteinExistence type="inferred from homology"/>
<dbReference type="PROSITE" id="PS00022">
    <property type="entry name" value="EGF_1"/>
    <property type="match status" value="1"/>
</dbReference>
<dbReference type="Pfam" id="PF01825">
    <property type="entry name" value="GPS"/>
    <property type="match status" value="1"/>
</dbReference>
<dbReference type="PROSITE" id="PS50221">
    <property type="entry name" value="GAIN_B"/>
    <property type="match status" value="1"/>
</dbReference>
<feature type="region of interest" description="Disordered" evidence="10">
    <location>
        <begin position="1462"/>
        <end position="1486"/>
    </location>
</feature>
<reference evidence="20" key="1">
    <citation type="submission" date="2017-05" db="UniProtKB">
        <authorList>
            <consortium name="EnsemblMetazoa"/>
        </authorList>
    </citation>
    <scope>IDENTIFICATION</scope>
</reference>
<comment type="similarity">
    <text evidence="3">Belongs to the G-protein coupled receptor 2 family. Adhesion G-protein coupled receptor (ADGR) subfamily.</text>
</comment>
<dbReference type="GO" id="GO:0004930">
    <property type="term" value="F:G protein-coupled receptor activity"/>
    <property type="evidence" value="ECO:0007669"/>
    <property type="project" value="InterPro"/>
</dbReference>
<dbReference type="eggNOG" id="KOG4475">
    <property type="taxonomic scope" value="Eukaryota"/>
</dbReference>
<dbReference type="SMART" id="SM00408">
    <property type="entry name" value="IGc2"/>
    <property type="match status" value="2"/>
</dbReference>
<name>A0A1X7VU54_AMPQE</name>
<dbReference type="FunCoup" id="A0A1X7VU54">
    <property type="interactions" value="36"/>
</dbReference>
<dbReference type="SMART" id="SM00409">
    <property type="entry name" value="IG"/>
    <property type="match status" value="2"/>
</dbReference>
<dbReference type="Pfam" id="PF13927">
    <property type="entry name" value="Ig_3"/>
    <property type="match status" value="2"/>
</dbReference>
<dbReference type="PROSITE" id="PS50835">
    <property type="entry name" value="IG_LIKE"/>
    <property type="match status" value="2"/>
</dbReference>
<dbReference type="PROSITE" id="PS50227">
    <property type="entry name" value="G_PROTEIN_RECEP_F2_3"/>
    <property type="match status" value="1"/>
</dbReference>
<evidence type="ECO:0000256" key="3">
    <source>
        <dbReference type="ARBA" id="ARBA00007343"/>
    </source>
</evidence>
<feature type="domain" description="Ig-like" evidence="18">
    <location>
        <begin position="511"/>
        <end position="595"/>
    </location>
</feature>
<comment type="caution">
    <text evidence="9">Lacks conserved residue(s) required for the propagation of feature annotation.</text>
</comment>